<dbReference type="EMBL" id="EQ979294">
    <property type="protein sequence ID" value="EEF25614.1"/>
    <property type="molecule type" value="Genomic_DNA"/>
</dbReference>
<evidence type="ECO:0000313" key="1">
    <source>
        <dbReference type="EMBL" id="EEF25614.1"/>
    </source>
</evidence>
<protein>
    <submittedName>
        <fullName evidence="1">Uncharacterized protein</fullName>
    </submittedName>
</protein>
<reference evidence="2" key="1">
    <citation type="journal article" date="2010" name="Nat. Biotechnol.">
        <title>Draft genome sequence of the oilseed species Ricinus communis.</title>
        <authorList>
            <person name="Chan A.P."/>
            <person name="Crabtree J."/>
            <person name="Zhao Q."/>
            <person name="Lorenzi H."/>
            <person name="Orvis J."/>
            <person name="Puiu D."/>
            <person name="Melake-Berhan A."/>
            <person name="Jones K.M."/>
            <person name="Redman J."/>
            <person name="Chen G."/>
            <person name="Cahoon E.B."/>
            <person name="Gedil M."/>
            <person name="Stanke M."/>
            <person name="Haas B.J."/>
            <person name="Wortman J.R."/>
            <person name="Fraser-Liggett C.M."/>
            <person name="Ravel J."/>
            <person name="Rabinowicz P.D."/>
        </authorList>
    </citation>
    <scope>NUCLEOTIDE SEQUENCE [LARGE SCALE GENOMIC DNA]</scope>
    <source>
        <strain evidence="2">cv. Hale</strain>
    </source>
</reference>
<dbReference type="Proteomes" id="UP000008311">
    <property type="component" value="Unassembled WGS sequence"/>
</dbReference>
<gene>
    <name evidence="1" type="ORF">RCOM_1791760</name>
</gene>
<keyword evidence="2" id="KW-1185">Reference proteome</keyword>
<accession>B9TEU9</accession>
<organism evidence="1 2">
    <name type="scientific">Ricinus communis</name>
    <name type="common">Castor bean</name>
    <dbReference type="NCBI Taxonomy" id="3988"/>
    <lineage>
        <taxon>Eukaryota</taxon>
        <taxon>Viridiplantae</taxon>
        <taxon>Streptophyta</taxon>
        <taxon>Embryophyta</taxon>
        <taxon>Tracheophyta</taxon>
        <taxon>Spermatophyta</taxon>
        <taxon>Magnoliopsida</taxon>
        <taxon>eudicotyledons</taxon>
        <taxon>Gunneridae</taxon>
        <taxon>Pentapetalae</taxon>
        <taxon>rosids</taxon>
        <taxon>fabids</taxon>
        <taxon>Malpighiales</taxon>
        <taxon>Euphorbiaceae</taxon>
        <taxon>Acalyphoideae</taxon>
        <taxon>Acalypheae</taxon>
        <taxon>Ricinus</taxon>
    </lineage>
</organism>
<dbReference type="AlphaFoldDB" id="B9TEU9"/>
<evidence type="ECO:0000313" key="2">
    <source>
        <dbReference type="Proteomes" id="UP000008311"/>
    </source>
</evidence>
<dbReference type="InParanoid" id="B9TEU9"/>
<proteinExistence type="predicted"/>
<name>B9TEU9_RICCO</name>
<sequence>MDNFQEKLQTATFLLVGLLASATPDNRSNTALKFRRHPDIRQVPRKIPRIASDQQHRVNLVCCPDNGLEQPDAGSCRRDTARPRHCIVDGDNGKSGWRHA</sequence>